<dbReference type="Pfam" id="PF01979">
    <property type="entry name" value="Amidohydro_1"/>
    <property type="match status" value="1"/>
</dbReference>
<evidence type="ECO:0000313" key="3">
    <source>
        <dbReference type="EMBL" id="THC96019.1"/>
    </source>
</evidence>
<gene>
    <name evidence="2" type="ORF">ATNIH1004_011492</name>
    <name evidence="3" type="ORF">EYZ11_004518</name>
</gene>
<dbReference type="AlphaFoldDB" id="A0A4S3JKA4"/>
<reference evidence="3 4" key="1">
    <citation type="submission" date="2019-03" db="EMBL/GenBank/DDBJ databases">
        <title>The genome sequence of a newly discovered highly antifungal drug resistant Aspergillus species, Aspergillus tanneri NIH 1004.</title>
        <authorList>
            <person name="Mounaud S."/>
            <person name="Singh I."/>
            <person name="Joardar V."/>
            <person name="Pakala S."/>
            <person name="Pakala S."/>
            <person name="Venepally P."/>
            <person name="Hoover J."/>
            <person name="Nierman W."/>
            <person name="Chung J."/>
            <person name="Losada L."/>
        </authorList>
    </citation>
    <scope>NUCLEOTIDE SEQUENCE [LARGE SCALE GENOMIC DNA]</scope>
    <source>
        <strain evidence="3 4">NIH1004</strain>
    </source>
</reference>
<dbReference type="Gene3D" id="3.40.50.10910">
    <property type="entry name" value="Amidohydrolase"/>
    <property type="match status" value="1"/>
</dbReference>
<dbReference type="InterPro" id="IPR011059">
    <property type="entry name" value="Metal-dep_hydrolase_composite"/>
</dbReference>
<proteinExistence type="predicted"/>
<dbReference type="Gene3D" id="1.20.58.520">
    <property type="entry name" value="Amidohydrolase"/>
    <property type="match status" value="1"/>
</dbReference>
<dbReference type="EMBL" id="QUQM01000008">
    <property type="protein sequence ID" value="KAA8642547.1"/>
    <property type="molecule type" value="Genomic_DNA"/>
</dbReference>
<keyword evidence="4" id="KW-1185">Reference proteome</keyword>
<dbReference type="Proteomes" id="UP000308092">
    <property type="component" value="Unassembled WGS sequence"/>
</dbReference>
<dbReference type="PANTHER" id="PTHR43135:SF3">
    <property type="entry name" value="ALPHA-D-RIBOSE 1-METHYLPHOSPHONATE 5-TRIPHOSPHATE DIPHOSPHATASE"/>
    <property type="match status" value="1"/>
</dbReference>
<dbReference type="VEuPathDB" id="FungiDB:EYZ11_004518"/>
<evidence type="ECO:0000313" key="2">
    <source>
        <dbReference type="EMBL" id="KAA8642547.1"/>
    </source>
</evidence>
<evidence type="ECO:0000313" key="4">
    <source>
        <dbReference type="Proteomes" id="UP000308092"/>
    </source>
</evidence>
<dbReference type="STRING" id="1220188.A0A4S3JKA4"/>
<dbReference type="RefSeq" id="XP_033421909.1">
    <property type="nucleotide sequence ID" value="XM_033576054.1"/>
</dbReference>
<sequence length="435" mass="46824">MVSTIIHSVLLFDGQSVHQDATVTFDSSTGQITSVSRDKPPFTEGATVIDGRGHTLLPGLIDSHMHAFYHGLPPDAPEEIILQQPIKAGVTTVCDMHCDAACVERRRAQIADDLKQAHAGSGRVFVSDLKTSLLGATIKGGWPIPVVLGHNPTDELKEYVKSWPNVTEDNAEEFIKDHKARGADYIKLMQENCHSLGVPTDSIPSASLSLQTAIVKAAHAENFTVVAHATSLDGTELVLKAGTDGLAHTFVDQPPTQSVIDLYNKTNAFVIPTFVVLSSGSGENQDLRDKFADIAHTRGLIDASSKQTKRDFLGTGSSRCTVEYAYETIRRLKVEGIDILAGTDSIVGLAGTALGASLWMELELFVQKCGFTIPEALRSATYLPAKRLGFDDRGVVAPGKRADLVLVRGDVTQKLQSLWEGEGIVGVWKLGFKAG</sequence>
<dbReference type="GeneID" id="54334193"/>
<dbReference type="SUPFAM" id="SSF51338">
    <property type="entry name" value="Composite domain of metallo-dependent hydrolases"/>
    <property type="match status" value="1"/>
</dbReference>
<evidence type="ECO:0000259" key="1">
    <source>
        <dbReference type="Pfam" id="PF01979"/>
    </source>
</evidence>
<dbReference type="Gene3D" id="3.30.110.90">
    <property type="entry name" value="Amidohydrolase"/>
    <property type="match status" value="1"/>
</dbReference>
<protein>
    <recommendedName>
        <fullName evidence="1">Amidohydrolase-related domain-containing protein</fullName>
    </recommendedName>
</protein>
<dbReference type="GO" id="GO:0016810">
    <property type="term" value="F:hydrolase activity, acting on carbon-nitrogen (but not peptide) bonds"/>
    <property type="evidence" value="ECO:0007669"/>
    <property type="project" value="InterPro"/>
</dbReference>
<comment type="caution">
    <text evidence="3">The sequence shown here is derived from an EMBL/GenBank/DDBJ whole genome shotgun (WGS) entry which is preliminary data.</text>
</comment>
<dbReference type="PANTHER" id="PTHR43135">
    <property type="entry name" value="ALPHA-D-RIBOSE 1-METHYLPHOSPHONATE 5-TRIPHOSPHATE DIPHOSPHATASE"/>
    <property type="match status" value="1"/>
</dbReference>
<dbReference type="InterPro" id="IPR006680">
    <property type="entry name" value="Amidohydro-rel"/>
</dbReference>
<organism evidence="3 4">
    <name type="scientific">Aspergillus tanneri</name>
    <dbReference type="NCBI Taxonomy" id="1220188"/>
    <lineage>
        <taxon>Eukaryota</taxon>
        <taxon>Fungi</taxon>
        <taxon>Dikarya</taxon>
        <taxon>Ascomycota</taxon>
        <taxon>Pezizomycotina</taxon>
        <taxon>Eurotiomycetes</taxon>
        <taxon>Eurotiomycetidae</taxon>
        <taxon>Eurotiales</taxon>
        <taxon>Aspergillaceae</taxon>
        <taxon>Aspergillus</taxon>
        <taxon>Aspergillus subgen. Circumdati</taxon>
    </lineage>
</organism>
<dbReference type="EMBL" id="SOSA01000132">
    <property type="protein sequence ID" value="THC96019.1"/>
    <property type="molecule type" value="Genomic_DNA"/>
</dbReference>
<dbReference type="Gene3D" id="2.30.40.10">
    <property type="entry name" value="Urease, subunit C, domain 1"/>
    <property type="match status" value="1"/>
</dbReference>
<dbReference type="Proteomes" id="UP000324241">
    <property type="component" value="Unassembled WGS sequence"/>
</dbReference>
<evidence type="ECO:0000313" key="5">
    <source>
        <dbReference type="Proteomes" id="UP000324241"/>
    </source>
</evidence>
<dbReference type="SUPFAM" id="SSF51556">
    <property type="entry name" value="Metallo-dependent hydrolases"/>
    <property type="match status" value="1"/>
</dbReference>
<dbReference type="InterPro" id="IPR051781">
    <property type="entry name" value="Metallo-dep_Hydrolase"/>
</dbReference>
<feature type="domain" description="Amidohydrolase-related" evidence="1">
    <location>
        <begin position="55"/>
        <end position="431"/>
    </location>
</feature>
<dbReference type="OrthoDB" id="5595695at2759"/>
<dbReference type="InterPro" id="IPR032466">
    <property type="entry name" value="Metal_Hydrolase"/>
</dbReference>
<accession>A0A4S3JKA4</accession>
<reference evidence="2 5" key="2">
    <citation type="submission" date="2019-08" db="EMBL/GenBank/DDBJ databases">
        <title>The genome sequence of a newly discovered highly antifungal drug resistant Aspergillus species, Aspergillus tanneri NIH 1004.</title>
        <authorList>
            <person name="Mounaud S."/>
            <person name="Singh I."/>
            <person name="Joardar V."/>
            <person name="Pakala S."/>
            <person name="Pakala S."/>
            <person name="Venepally P."/>
            <person name="Chung J.K."/>
            <person name="Losada L."/>
            <person name="Nierman W.C."/>
        </authorList>
    </citation>
    <scope>NUCLEOTIDE SEQUENCE [LARGE SCALE GENOMIC DNA]</scope>
    <source>
        <strain evidence="2 5">NIH1004</strain>
    </source>
</reference>
<name>A0A4S3JKA4_9EURO</name>